<dbReference type="InterPro" id="IPR039971">
    <property type="entry name" value="CWC24-like"/>
</dbReference>
<feature type="zinc finger region" description="C3H1-type" evidence="4">
    <location>
        <begin position="194"/>
        <end position="222"/>
    </location>
</feature>
<dbReference type="PROSITE" id="PS00518">
    <property type="entry name" value="ZF_RING_1"/>
    <property type="match status" value="1"/>
</dbReference>
<keyword evidence="2 4" id="KW-0863">Zinc-finger</keyword>
<accession>A0A9J7HDV5</accession>
<dbReference type="SMART" id="SM00356">
    <property type="entry name" value="ZnF_C3H1"/>
    <property type="match status" value="1"/>
</dbReference>
<dbReference type="RefSeq" id="XP_035657820.1">
    <property type="nucleotide sequence ID" value="XM_035801927.1"/>
</dbReference>
<evidence type="ECO:0000256" key="5">
    <source>
        <dbReference type="SAM" id="MobiDB-lite"/>
    </source>
</evidence>
<dbReference type="Pfam" id="PF00642">
    <property type="entry name" value="zf-CCCH"/>
    <property type="match status" value="1"/>
</dbReference>
<keyword evidence="1 4" id="KW-0479">Metal-binding</keyword>
<proteinExistence type="predicted"/>
<organism evidence="8 9">
    <name type="scientific">Branchiostoma floridae</name>
    <name type="common">Florida lancelet</name>
    <name type="synonym">Amphioxus</name>
    <dbReference type="NCBI Taxonomy" id="7739"/>
    <lineage>
        <taxon>Eukaryota</taxon>
        <taxon>Metazoa</taxon>
        <taxon>Chordata</taxon>
        <taxon>Cephalochordata</taxon>
        <taxon>Leptocardii</taxon>
        <taxon>Amphioxiformes</taxon>
        <taxon>Branchiostomatidae</taxon>
        <taxon>Branchiostoma</taxon>
    </lineage>
</organism>
<feature type="compositionally biased region" description="Acidic residues" evidence="5">
    <location>
        <begin position="323"/>
        <end position="341"/>
    </location>
</feature>
<dbReference type="SUPFAM" id="SSF90229">
    <property type="entry name" value="CCCH zinc finger"/>
    <property type="match status" value="1"/>
</dbReference>
<dbReference type="FunFam" id="3.30.40.10:FF:000045">
    <property type="entry name" value="RING finger protein 113A"/>
    <property type="match status" value="1"/>
</dbReference>
<feature type="region of interest" description="Disordered" evidence="5">
    <location>
        <begin position="1"/>
        <end position="114"/>
    </location>
</feature>
<protein>
    <submittedName>
        <fullName evidence="9">E3 ubiquitin-protein ligase RNF113A-like</fullName>
    </submittedName>
</protein>
<feature type="compositionally biased region" description="Basic and acidic residues" evidence="5">
    <location>
        <begin position="104"/>
        <end position="114"/>
    </location>
</feature>
<dbReference type="GO" id="GO:0005684">
    <property type="term" value="C:U2-type spliceosomal complex"/>
    <property type="evidence" value="ECO:0000318"/>
    <property type="project" value="GO_Central"/>
</dbReference>
<keyword evidence="8" id="KW-1185">Reference proteome</keyword>
<reference evidence="8" key="1">
    <citation type="journal article" date="2020" name="Nat. Ecol. Evol.">
        <title>Deeply conserved synteny resolves early events in vertebrate evolution.</title>
        <authorList>
            <person name="Simakov O."/>
            <person name="Marletaz F."/>
            <person name="Yue J.X."/>
            <person name="O'Connell B."/>
            <person name="Jenkins J."/>
            <person name="Brandt A."/>
            <person name="Calef R."/>
            <person name="Tung C.H."/>
            <person name="Huang T.K."/>
            <person name="Schmutz J."/>
            <person name="Satoh N."/>
            <person name="Yu J.K."/>
            <person name="Putnam N.H."/>
            <person name="Green R.E."/>
            <person name="Rokhsar D.S."/>
        </authorList>
    </citation>
    <scope>NUCLEOTIDE SEQUENCE [LARGE SCALE GENOMIC DNA]</scope>
    <source>
        <strain evidence="8">S238N-H82</strain>
    </source>
</reference>
<dbReference type="SUPFAM" id="SSF57850">
    <property type="entry name" value="RING/U-box"/>
    <property type="match status" value="1"/>
</dbReference>
<dbReference type="Pfam" id="PF13920">
    <property type="entry name" value="zf-C3HC4_3"/>
    <property type="match status" value="1"/>
</dbReference>
<evidence type="ECO:0000313" key="8">
    <source>
        <dbReference type="Proteomes" id="UP000001554"/>
    </source>
</evidence>
<feature type="compositionally biased region" description="Low complexity" evidence="5">
    <location>
        <begin position="40"/>
        <end position="53"/>
    </location>
</feature>
<evidence type="ECO:0000313" key="9">
    <source>
        <dbReference type="RefSeq" id="XP_035657820.1"/>
    </source>
</evidence>
<dbReference type="SMART" id="SM00184">
    <property type="entry name" value="RING"/>
    <property type="match status" value="1"/>
</dbReference>
<dbReference type="GO" id="GO:0034247">
    <property type="term" value="P:snoRNA splicing"/>
    <property type="evidence" value="ECO:0000318"/>
    <property type="project" value="GO_Central"/>
</dbReference>
<evidence type="ECO:0000256" key="3">
    <source>
        <dbReference type="ARBA" id="ARBA00022833"/>
    </source>
</evidence>
<dbReference type="OrthoDB" id="25761at2759"/>
<feature type="compositionally biased region" description="Basic residues" evidence="5">
    <location>
        <begin position="25"/>
        <end position="39"/>
    </location>
</feature>
<dbReference type="PANTHER" id="PTHR12930:SF0">
    <property type="entry name" value="RING FINGER PROTEIN 113B"/>
    <property type="match status" value="1"/>
</dbReference>
<feature type="region of interest" description="Disordered" evidence="5">
    <location>
        <begin position="317"/>
        <end position="341"/>
    </location>
</feature>
<reference evidence="9" key="2">
    <citation type="submission" date="2025-08" db="UniProtKB">
        <authorList>
            <consortium name="RefSeq"/>
        </authorList>
    </citation>
    <scope>IDENTIFICATION</scope>
    <source>
        <strain evidence="9">S238N-H82</strain>
        <tissue evidence="9">Testes</tissue>
    </source>
</reference>
<feature type="domain" description="C3H1-type" evidence="7">
    <location>
        <begin position="194"/>
        <end position="222"/>
    </location>
</feature>
<dbReference type="Gene3D" id="4.10.1000.10">
    <property type="entry name" value="Zinc finger, CCCH-type"/>
    <property type="match status" value="1"/>
</dbReference>
<dbReference type="KEGG" id="bfo:118403281"/>
<sequence length="341" mass="38647">MADGEAKSESVPGPSEKKPVCSFSFKRRKNLGNARKRKASSSSSGSDEGVSAVVRREKKPGVSDNPMIQKTKRLVRRDQGESSSEDSEGETPRLTVSYKSTRTAKPEGPDDMGATREYELDTQKDRDDQAVFERQLQTNKEMKGKEDDKIYRGQNNYMVYYEKKDTAQGNAASGMVRKGPIRAPANLRATTRWDYQPDLCKDFKETGFCGFGDSCKFMHDRTDYKLGWQLELEERREGADGDDDPHMYEISSDEDDLPFKCIYCRKSFKNPVVTKCQHYFCEVCALKLYKKSKRCYVCGQQTNGVFNPAKEIIARLEKAGADNDSDESDDDDDDNEQEDDG</sequence>
<dbReference type="OMA" id="WQLEADH"/>
<evidence type="ECO:0000259" key="7">
    <source>
        <dbReference type="PROSITE" id="PS50103"/>
    </source>
</evidence>
<dbReference type="CDD" id="cd16539">
    <property type="entry name" value="RING-HC_RNF113A_B"/>
    <property type="match status" value="1"/>
</dbReference>
<dbReference type="Gene3D" id="3.30.40.10">
    <property type="entry name" value="Zinc/RING finger domain, C3HC4 (zinc finger)"/>
    <property type="match status" value="1"/>
</dbReference>
<evidence type="ECO:0000259" key="6">
    <source>
        <dbReference type="PROSITE" id="PS50089"/>
    </source>
</evidence>
<dbReference type="InterPro" id="IPR017907">
    <property type="entry name" value="Znf_RING_CS"/>
</dbReference>
<evidence type="ECO:0000256" key="2">
    <source>
        <dbReference type="ARBA" id="ARBA00022771"/>
    </source>
</evidence>
<feature type="domain" description="RING-type" evidence="6">
    <location>
        <begin position="261"/>
        <end position="298"/>
    </location>
</feature>
<evidence type="ECO:0000256" key="4">
    <source>
        <dbReference type="PROSITE-ProRule" id="PRU00723"/>
    </source>
</evidence>
<dbReference type="GeneID" id="118403281"/>
<dbReference type="InterPro" id="IPR001841">
    <property type="entry name" value="Znf_RING"/>
</dbReference>
<dbReference type="InterPro" id="IPR036855">
    <property type="entry name" value="Znf_CCCH_sf"/>
</dbReference>
<dbReference type="PROSITE" id="PS50089">
    <property type="entry name" value="ZF_RING_2"/>
    <property type="match status" value="1"/>
</dbReference>
<name>A0A9J7HDV5_BRAFL</name>
<dbReference type="PROSITE" id="PS50103">
    <property type="entry name" value="ZF_C3H1"/>
    <property type="match status" value="1"/>
</dbReference>
<keyword evidence="3 4" id="KW-0862">Zinc</keyword>
<dbReference type="PANTHER" id="PTHR12930">
    <property type="entry name" value="ZINC FINGER PROTEIN 183"/>
    <property type="match status" value="1"/>
</dbReference>
<evidence type="ECO:0000256" key="1">
    <source>
        <dbReference type="ARBA" id="ARBA00022723"/>
    </source>
</evidence>
<dbReference type="InterPro" id="IPR000571">
    <property type="entry name" value="Znf_CCCH"/>
</dbReference>
<dbReference type="GO" id="GO:0008270">
    <property type="term" value="F:zinc ion binding"/>
    <property type="evidence" value="ECO:0007669"/>
    <property type="project" value="UniProtKB-KW"/>
</dbReference>
<dbReference type="AlphaFoldDB" id="A0A9J7HDV5"/>
<dbReference type="Proteomes" id="UP000001554">
    <property type="component" value="Chromosome 16"/>
</dbReference>
<dbReference type="InterPro" id="IPR013083">
    <property type="entry name" value="Znf_RING/FYVE/PHD"/>
</dbReference>
<gene>
    <name evidence="9" type="primary">LOC118403281</name>
</gene>